<feature type="compositionally biased region" description="Polar residues" evidence="3">
    <location>
        <begin position="422"/>
        <end position="432"/>
    </location>
</feature>
<dbReference type="PROSITE" id="PS50102">
    <property type="entry name" value="RRM"/>
    <property type="match status" value="2"/>
</dbReference>
<dbReference type="InterPro" id="IPR035979">
    <property type="entry name" value="RBD_domain_sf"/>
</dbReference>
<feature type="compositionally biased region" description="Pro residues" evidence="3">
    <location>
        <begin position="912"/>
        <end position="924"/>
    </location>
</feature>
<feature type="region of interest" description="Disordered" evidence="3">
    <location>
        <begin position="854"/>
        <end position="891"/>
    </location>
</feature>
<feature type="domain" description="RRM" evidence="4">
    <location>
        <begin position="80"/>
        <end position="157"/>
    </location>
</feature>
<feature type="region of interest" description="Disordered" evidence="3">
    <location>
        <begin position="1093"/>
        <end position="1195"/>
    </location>
</feature>
<dbReference type="Gene3D" id="3.30.70.330">
    <property type="match status" value="2"/>
</dbReference>
<comment type="caution">
    <text evidence="5">The sequence shown here is derived from an EMBL/GenBank/DDBJ whole genome shotgun (WGS) entry which is preliminary data.</text>
</comment>
<protein>
    <recommendedName>
        <fullName evidence="4">RRM domain-containing protein</fullName>
    </recommendedName>
</protein>
<feature type="compositionally biased region" description="Polar residues" evidence="3">
    <location>
        <begin position="663"/>
        <end position="674"/>
    </location>
</feature>
<dbReference type="InterPro" id="IPR050374">
    <property type="entry name" value="RRT5_SRSF_SR"/>
</dbReference>
<evidence type="ECO:0000256" key="3">
    <source>
        <dbReference type="SAM" id="MobiDB-lite"/>
    </source>
</evidence>
<feature type="compositionally biased region" description="Low complexity" evidence="3">
    <location>
        <begin position="538"/>
        <end position="551"/>
    </location>
</feature>
<dbReference type="OrthoDB" id="1049195at2759"/>
<feature type="compositionally biased region" description="Polar residues" evidence="3">
    <location>
        <begin position="684"/>
        <end position="727"/>
    </location>
</feature>
<feature type="compositionally biased region" description="Low complexity" evidence="3">
    <location>
        <begin position="643"/>
        <end position="656"/>
    </location>
</feature>
<keyword evidence="1 2" id="KW-0694">RNA-binding</keyword>
<proteinExistence type="predicted"/>
<evidence type="ECO:0000259" key="4">
    <source>
        <dbReference type="PROSITE" id="PS50102"/>
    </source>
</evidence>
<dbReference type="GO" id="GO:0005634">
    <property type="term" value="C:nucleus"/>
    <property type="evidence" value="ECO:0007669"/>
    <property type="project" value="TreeGrafter"/>
</dbReference>
<dbReference type="Pfam" id="PF00076">
    <property type="entry name" value="RRM_1"/>
    <property type="match status" value="2"/>
</dbReference>
<feature type="region of interest" description="Disordered" evidence="3">
    <location>
        <begin position="912"/>
        <end position="956"/>
    </location>
</feature>
<dbReference type="PANTHER" id="PTHR23003">
    <property type="entry name" value="RNA RECOGNITION MOTIF RRM DOMAIN CONTAINING PROTEIN"/>
    <property type="match status" value="1"/>
</dbReference>
<organism evidence="5 6">
    <name type="scientific">Boletus reticuloceps</name>
    <dbReference type="NCBI Taxonomy" id="495285"/>
    <lineage>
        <taxon>Eukaryota</taxon>
        <taxon>Fungi</taxon>
        <taxon>Dikarya</taxon>
        <taxon>Basidiomycota</taxon>
        <taxon>Agaricomycotina</taxon>
        <taxon>Agaricomycetes</taxon>
        <taxon>Agaricomycetidae</taxon>
        <taxon>Boletales</taxon>
        <taxon>Boletineae</taxon>
        <taxon>Boletaceae</taxon>
        <taxon>Boletoideae</taxon>
        <taxon>Boletus</taxon>
    </lineage>
</organism>
<evidence type="ECO:0000256" key="2">
    <source>
        <dbReference type="PROSITE-ProRule" id="PRU00176"/>
    </source>
</evidence>
<dbReference type="GO" id="GO:0005737">
    <property type="term" value="C:cytoplasm"/>
    <property type="evidence" value="ECO:0007669"/>
    <property type="project" value="TreeGrafter"/>
</dbReference>
<dbReference type="SMART" id="SM00360">
    <property type="entry name" value="RRM"/>
    <property type="match status" value="2"/>
</dbReference>
<dbReference type="SUPFAM" id="SSF54928">
    <property type="entry name" value="RNA-binding domain, RBD"/>
    <property type="match status" value="2"/>
</dbReference>
<feature type="region of interest" description="Disordered" evidence="3">
    <location>
        <begin position="420"/>
        <end position="454"/>
    </location>
</feature>
<sequence>MSSPPFLTSVRLFYTSPHYSLTPSPIPQLSPPPQQPRTSPSPEHPSPSRSTPTNDDIEAVIKMATSSHPSIDRPLRDTRSQLFVGNLPYRVRWQDLKDLFRRAGTVLRADVSLGPDNRSRGYGTVLLATAEDAGRAIDMFNGYCWQTRVLEVRPDRLGATLDAELNINPSFPNPSVSFAQQGMNMPVMSALNSLDEFAMIPQGNGELLSGGTGMRTLFVGNLPFHIQWQDLKDLFRAAGPVTRADVALGPDGRSRGFGTVTFVTEDGAERARRMFDGYEFNGRPLKVHYDKFAQTSQNIPLVGVSPQIASTSLAPPYDPLPQLTSSLSRLEALSAHDGRSHSHLDTLAQSHLHLARLEAEGLSPAQLDILLGRPRSSSFKSTPSVALSQAPSHLLLHSQGQSLGGSSLVASIAQPILPPSARSLSRPHSLTGSPHLISSKVSTSGSSMHSSSATDPLGSVADLMLVTDLSDIKLTPDSLTSLGSTFSSPRPSLSAGSSQTSIFSSTGSRRPNLSAASSKGDVLNDGLNVGLGLQRTSLSSSARPSFGSASAETPFGATTSERLPFGASSERPFSAGALQHLSMSSTTSSSVGTSSQRSSAHLSAPFLEEDGPPPSSSVPLLAMGSSKPPSLGPVAMSLSLPTAKSGSHLGSAGSASKTPSPPSLNSSGVSNNWPELSRIGSPESRGTQASPSHASTRTPPQSTSDGTSSDMSLLAQSILNTDSSPVPDTSWGASKPQPRKGSPASNANGTVDYVTTALGSLGMRRANRLQSKQAEEKRKSLSPPGEQHSRASSSPGPQGYGKKSTKSSSYRHPGPISLPPPTAFTLPPGVVFSPHAHPQSPLYHPGYPLSPVHPHPMGSPLHHPMGSPLSHPAHVHSPLHHPSHPQYGAYPHHATPVHYSVITPHGLPPITPSMPPFTFLPPQGPNSMQNGHTREDKRSEERIQNSCQDEERQFDPSKLEVARVAPPPFYPPTPQQRMQYMQYHPHMFSPGIPLSPGIMVPVSPGIVAQGVPMAMTGASVPMMTPGVALTPGVTPGAFWSHPWMNPTVGAPVHAADGLHEPSHTATEGYFPPVSQTSGDMGYFPPVLSVASNLHKEGHGSTPEFGISHRENAHDERQVRAPEDSPRSPSPGSFQLSSPDPLPRNPQDSSRKAGPQVIKRSTSAQYEGGVPRRNGLLHRESDPEVSTTTNKGSKEA</sequence>
<feature type="compositionally biased region" description="Basic and acidic residues" evidence="3">
    <location>
        <begin position="932"/>
        <end position="956"/>
    </location>
</feature>
<evidence type="ECO:0000313" key="6">
    <source>
        <dbReference type="Proteomes" id="UP000683000"/>
    </source>
</evidence>
<keyword evidence="6" id="KW-1185">Reference proteome</keyword>
<dbReference type="EMBL" id="JAGFBS010000009">
    <property type="protein sequence ID" value="KAG6377479.1"/>
    <property type="molecule type" value="Genomic_DNA"/>
</dbReference>
<feature type="compositionally biased region" description="Low complexity" evidence="3">
    <location>
        <begin position="487"/>
        <end position="508"/>
    </location>
</feature>
<feature type="compositionally biased region" description="Pro residues" evidence="3">
    <location>
        <begin position="24"/>
        <end position="35"/>
    </location>
</feature>
<feature type="compositionally biased region" description="Low complexity" evidence="3">
    <location>
        <begin position="584"/>
        <end position="599"/>
    </location>
</feature>
<dbReference type="InterPro" id="IPR000504">
    <property type="entry name" value="RRM_dom"/>
</dbReference>
<feature type="compositionally biased region" description="Polar residues" evidence="3">
    <location>
        <begin position="1183"/>
        <end position="1195"/>
    </location>
</feature>
<feature type="region of interest" description="Disordered" evidence="3">
    <location>
        <begin position="538"/>
        <end position="571"/>
    </location>
</feature>
<feature type="compositionally biased region" description="Basic and acidic residues" evidence="3">
    <location>
        <begin position="1106"/>
        <end position="1125"/>
    </location>
</feature>
<accession>A0A8I2YR09</accession>
<dbReference type="AlphaFoldDB" id="A0A8I2YR09"/>
<gene>
    <name evidence="5" type="ORF">JVT61DRAFT_15286</name>
</gene>
<name>A0A8I2YR09_9AGAM</name>
<dbReference type="GO" id="GO:0003729">
    <property type="term" value="F:mRNA binding"/>
    <property type="evidence" value="ECO:0007669"/>
    <property type="project" value="TreeGrafter"/>
</dbReference>
<feature type="region of interest" description="Disordered" evidence="3">
    <location>
        <begin position="483"/>
        <end position="521"/>
    </location>
</feature>
<feature type="region of interest" description="Disordered" evidence="3">
    <location>
        <begin position="21"/>
        <end position="54"/>
    </location>
</feature>
<feature type="compositionally biased region" description="Low complexity" evidence="3">
    <location>
        <begin position="438"/>
        <end position="452"/>
    </location>
</feature>
<dbReference type="Proteomes" id="UP000683000">
    <property type="component" value="Unassembled WGS sequence"/>
</dbReference>
<reference evidence="5" key="1">
    <citation type="submission" date="2021-03" db="EMBL/GenBank/DDBJ databases">
        <title>Evolutionary innovations through gain and loss of genes in the ectomycorrhizal Boletales.</title>
        <authorList>
            <person name="Wu G."/>
            <person name="Miyauchi S."/>
            <person name="Morin E."/>
            <person name="Yang Z.-L."/>
            <person name="Xu J."/>
            <person name="Martin F.M."/>
        </authorList>
    </citation>
    <scope>NUCLEOTIDE SEQUENCE</scope>
    <source>
        <strain evidence="5">BR01</strain>
    </source>
</reference>
<feature type="compositionally biased region" description="Basic residues" evidence="3">
    <location>
        <begin position="873"/>
        <end position="883"/>
    </location>
</feature>
<evidence type="ECO:0000313" key="5">
    <source>
        <dbReference type="EMBL" id="KAG6377479.1"/>
    </source>
</evidence>
<feature type="domain" description="RRM" evidence="4">
    <location>
        <begin position="215"/>
        <end position="292"/>
    </location>
</feature>
<feature type="compositionally biased region" description="Low complexity" evidence="3">
    <location>
        <begin position="36"/>
        <end position="53"/>
    </location>
</feature>
<dbReference type="PANTHER" id="PTHR23003:SF64">
    <property type="entry name" value="RRM DOMAIN-CONTAINING PROTEIN"/>
    <property type="match status" value="1"/>
</dbReference>
<dbReference type="FunFam" id="3.30.70.330:FF:000145">
    <property type="entry name" value="Putative RNP domain-containing protein"/>
    <property type="match status" value="1"/>
</dbReference>
<evidence type="ECO:0000256" key="1">
    <source>
        <dbReference type="ARBA" id="ARBA00022884"/>
    </source>
</evidence>
<dbReference type="GO" id="GO:1990904">
    <property type="term" value="C:ribonucleoprotein complex"/>
    <property type="evidence" value="ECO:0007669"/>
    <property type="project" value="TreeGrafter"/>
</dbReference>
<dbReference type="InterPro" id="IPR012677">
    <property type="entry name" value="Nucleotide-bd_a/b_plait_sf"/>
</dbReference>
<feature type="region of interest" description="Disordered" evidence="3">
    <location>
        <begin position="584"/>
        <end position="750"/>
    </location>
</feature>
<feature type="region of interest" description="Disordered" evidence="3">
    <location>
        <begin position="767"/>
        <end position="822"/>
    </location>
</feature>